<dbReference type="SUPFAM" id="SSF51445">
    <property type="entry name" value="(Trans)glycosidases"/>
    <property type="match status" value="1"/>
</dbReference>
<dbReference type="InterPro" id="IPR017853">
    <property type="entry name" value="GH"/>
</dbReference>
<feature type="domain" description="Glycoside-hydrolase family GH114 TIM-barrel" evidence="1">
    <location>
        <begin position="49"/>
        <end position="254"/>
    </location>
</feature>
<dbReference type="InterPro" id="IPR013785">
    <property type="entry name" value="Aldolase_TIM"/>
</dbReference>
<sequence length="264" mass="30910">MILLYIPVLIASLSVNNLDLSQTPVYNQAYQENYDADTMNVLLNEARGAYVLLDPFYDNVIEYIPKLKSYRNHIGGYISVGTGENWRDDFGELEPYLTKKVWGEWAGEYYVSQTTGALAIMKHRINKMAIWGLDWVEFDNMDWLNTESKAEYGLEASEVESTAYINALCAYTHEKGMKCMAKNTVEGFEHFDGVLYESYHKEKNWWDTEGTKRFIKEEKPVIINHYNENNCDGVYAEYKTFYQTENILFICEDTNIQKYKHYHQ</sequence>
<evidence type="ECO:0000259" key="1">
    <source>
        <dbReference type="Pfam" id="PF03537"/>
    </source>
</evidence>
<dbReference type="PANTHER" id="PTHR35273:SF2">
    <property type="entry name" value="ALPHA-GALACTOSIDASE"/>
    <property type="match status" value="1"/>
</dbReference>
<gene>
    <name evidence="2" type="ORF">MNB_SV-13-2005</name>
</gene>
<dbReference type="AlphaFoldDB" id="A0A1W1CB38"/>
<organism evidence="2">
    <name type="scientific">hydrothermal vent metagenome</name>
    <dbReference type="NCBI Taxonomy" id="652676"/>
    <lineage>
        <taxon>unclassified sequences</taxon>
        <taxon>metagenomes</taxon>
        <taxon>ecological metagenomes</taxon>
    </lineage>
</organism>
<dbReference type="PANTHER" id="PTHR35273">
    <property type="entry name" value="ALPHA-1,4 POLYGALACTOSAMINIDASE, PUTATIVE (AFU_ORTHOLOGUE AFUA_3G07890)-RELATED"/>
    <property type="match status" value="1"/>
</dbReference>
<dbReference type="EMBL" id="FPHM01000076">
    <property type="protein sequence ID" value="SFV62923.1"/>
    <property type="molecule type" value="Genomic_DNA"/>
</dbReference>
<evidence type="ECO:0000313" key="2">
    <source>
        <dbReference type="EMBL" id="SFV62923.1"/>
    </source>
</evidence>
<dbReference type="Gene3D" id="3.20.20.70">
    <property type="entry name" value="Aldolase class I"/>
    <property type="match status" value="1"/>
</dbReference>
<dbReference type="Pfam" id="PF03537">
    <property type="entry name" value="Glyco_hydro_114"/>
    <property type="match status" value="1"/>
</dbReference>
<dbReference type="InterPro" id="IPR004352">
    <property type="entry name" value="GH114_TIM-barrel"/>
</dbReference>
<protein>
    <recommendedName>
        <fullName evidence="1">Glycoside-hydrolase family GH114 TIM-barrel domain-containing protein</fullName>
    </recommendedName>
</protein>
<accession>A0A1W1CB38</accession>
<name>A0A1W1CB38_9ZZZZ</name>
<proteinExistence type="predicted"/>
<reference evidence="2" key="1">
    <citation type="submission" date="2016-10" db="EMBL/GenBank/DDBJ databases">
        <authorList>
            <person name="de Groot N.N."/>
        </authorList>
    </citation>
    <scope>NUCLEOTIDE SEQUENCE</scope>
</reference>